<feature type="compositionally biased region" description="Basic and acidic residues" evidence="1">
    <location>
        <begin position="430"/>
        <end position="454"/>
    </location>
</feature>
<dbReference type="GeneID" id="24270668"/>
<feature type="compositionally biased region" description="Low complexity" evidence="1">
    <location>
        <begin position="324"/>
        <end position="337"/>
    </location>
</feature>
<organism evidence="3 4">
    <name type="scientific">Plasmodium fragile</name>
    <dbReference type="NCBI Taxonomy" id="5857"/>
    <lineage>
        <taxon>Eukaryota</taxon>
        <taxon>Sar</taxon>
        <taxon>Alveolata</taxon>
        <taxon>Apicomplexa</taxon>
        <taxon>Aconoidasida</taxon>
        <taxon>Haemosporida</taxon>
        <taxon>Plasmodiidae</taxon>
        <taxon>Plasmodium</taxon>
        <taxon>Plasmodium (Plasmodium)</taxon>
    </lineage>
</organism>
<dbReference type="EMBL" id="KQ001761">
    <property type="protein sequence ID" value="KJP85012.1"/>
    <property type="molecule type" value="Genomic_DNA"/>
</dbReference>
<accession>A0A0D9QDU8</accession>
<protein>
    <recommendedName>
        <fullName evidence="2">Schizont-infected cell agglutination extracellular alpha domain-containing protein</fullName>
    </recommendedName>
</protein>
<evidence type="ECO:0000313" key="3">
    <source>
        <dbReference type="EMBL" id="KJP85012.1"/>
    </source>
</evidence>
<feature type="compositionally biased region" description="Low complexity" evidence="1">
    <location>
        <begin position="272"/>
        <end position="283"/>
    </location>
</feature>
<feature type="compositionally biased region" description="Pro residues" evidence="1">
    <location>
        <begin position="490"/>
        <end position="504"/>
    </location>
</feature>
<reference evidence="3 4" key="1">
    <citation type="submission" date="2014-03" db="EMBL/GenBank/DDBJ databases">
        <title>The Genome Sequence of Plasmodium fragile nilgiri.</title>
        <authorList>
            <consortium name="The Broad Institute Genomics Platform"/>
            <consortium name="The Broad Institute Genome Sequencing Center for Infectious Disease"/>
            <person name="Neafsey D."/>
            <person name="Duraisingh M."/>
            <person name="Young S.K."/>
            <person name="Zeng Q."/>
            <person name="Gargeya S."/>
            <person name="Abouelleil A."/>
            <person name="Alvarado L."/>
            <person name="Chapman S.B."/>
            <person name="Gainer-Dewar J."/>
            <person name="Goldberg J."/>
            <person name="Griggs A."/>
            <person name="Gujja S."/>
            <person name="Hansen M."/>
            <person name="Howarth C."/>
            <person name="Imamovic A."/>
            <person name="Larimer J."/>
            <person name="Pearson M."/>
            <person name="Poon T.W."/>
            <person name="Priest M."/>
            <person name="Roberts A."/>
            <person name="Saif S."/>
            <person name="Shea T."/>
            <person name="Sykes S."/>
            <person name="Wortman J."/>
            <person name="Nusbaum C."/>
            <person name="Birren B."/>
        </authorList>
    </citation>
    <scope>NUCLEOTIDE SEQUENCE [LARGE SCALE GENOMIC DNA]</scope>
    <source>
        <strain evidence="4">nilgiri</strain>
    </source>
</reference>
<feature type="domain" description="Schizont-infected cell agglutination extracellular alpha" evidence="2">
    <location>
        <begin position="7"/>
        <end position="176"/>
    </location>
</feature>
<feature type="compositionally biased region" description="Polar residues" evidence="1">
    <location>
        <begin position="416"/>
        <end position="426"/>
    </location>
</feature>
<dbReference type="Proteomes" id="UP000054561">
    <property type="component" value="Unassembled WGS sequence"/>
</dbReference>
<evidence type="ECO:0000313" key="4">
    <source>
        <dbReference type="Proteomes" id="UP000054561"/>
    </source>
</evidence>
<feature type="compositionally biased region" description="Low complexity" evidence="1">
    <location>
        <begin position="469"/>
        <end position="481"/>
    </location>
</feature>
<feature type="compositionally biased region" description="Gly residues" evidence="1">
    <location>
        <begin position="338"/>
        <end position="350"/>
    </location>
</feature>
<dbReference type="AlphaFoldDB" id="A0A0D9QDU8"/>
<name>A0A0D9QDU8_PLAFR</name>
<dbReference type="VEuPathDB" id="PlasmoDB:AK88_05354"/>
<dbReference type="InterPro" id="IPR024290">
    <property type="entry name" value="SICA_extracell_a"/>
</dbReference>
<dbReference type="Pfam" id="PF12887">
    <property type="entry name" value="SICA_alpha"/>
    <property type="match status" value="1"/>
</dbReference>
<evidence type="ECO:0000259" key="2">
    <source>
        <dbReference type="Pfam" id="PF12887"/>
    </source>
</evidence>
<feature type="region of interest" description="Disordered" evidence="1">
    <location>
        <begin position="268"/>
        <end position="641"/>
    </location>
</feature>
<feature type="compositionally biased region" description="Polar residues" evidence="1">
    <location>
        <begin position="373"/>
        <end position="385"/>
    </location>
</feature>
<proteinExistence type="predicted"/>
<feature type="compositionally biased region" description="Pro residues" evidence="1">
    <location>
        <begin position="351"/>
        <end position="362"/>
    </location>
</feature>
<gene>
    <name evidence="3" type="ORF">AK88_05354</name>
</gene>
<sequence>MDQLLKELITDWLQKRNISTEDDLNRGIWQDMHDMFQEFVGHMNNEGDDTLEMICTEGTSSKDITAEQMPLCQNIVRVISYMEERLDSEQMRSRAKETDRGVKTTMRCIIGKVNLMALRQQYCRADRMWAYITAKAQELAKDLDQDGGAKSEKCNAWNIRGLRMGGKTIEEEIRKWISESAIYGGLENLGECKEGQGDSGTVQYKSRQQITGSIVDRTKTLTQQIETIVTKVKEVLEAVTGQTEDIVHKVTQDVTEDIVQNVTKEVKEQLQKKPGAAKPAATKSETTKPAVGTEDQTEGKDTESENTPSESKPAESPTRSDPSAGDGLPAAGLPATGGTAGEGPGQGPGPGQQPPPPPPPRQPQGVEGAGHDTTLQPTVVQNPTTAKGKDTKAKCTKVLQTETHKGRQPGGFITISRIQPDTSPGCSDTGEDKTPDVVDDSKEELSKTDTKEPDQVEGSVPTQTPVQDPAAEPVETVTAATDPGAGDLPTPGPDQSQPPVPSPGDPASASNSGNDDPPPLNPPKPKPNPNPNQSDASGSGTSGGGSTGQPPAAGAGSGASGEEGKGAGPAGAAGPPAVGGGRGGGGGGTRGAGDFGLDLQFPQPKSNLGGSYGLWTPPDASGGSQSTAPLEPRFPDEPKTTPHPCDPTDLIPYTPAIIPAVVGIGLLAFFLWKLHLEVLNECEAAEWQNVKHDYWQILVEQFAQELMRDDPRNNNILGSGNAVTETPTCADPKTDITHIPTCKAVIDTPTCDHPQPDITQHTVTNDTVTDIPTRDALTDTPTCEDPKPEITDIRTSDTVTDRTTCDTVTDRTTCDTVTDIPTCYTVTHIPTRDDPKPDITDSPTCDTVTDTPSHEPPKPAIIHPHNNAPVTDTPTCADPKPEITDIPTCNAVTHDTDTDQTVLHIPPCDTVKHTTTFIEQCELESRLQENELYVDELLDQL</sequence>
<feature type="region of interest" description="Disordered" evidence="1">
    <location>
        <begin position="834"/>
        <end position="874"/>
    </location>
</feature>
<feature type="compositionally biased region" description="Gly residues" evidence="1">
    <location>
        <begin position="555"/>
        <end position="594"/>
    </location>
</feature>
<evidence type="ECO:0000256" key="1">
    <source>
        <dbReference type="SAM" id="MobiDB-lite"/>
    </source>
</evidence>
<feature type="compositionally biased region" description="Pro residues" evidence="1">
    <location>
        <begin position="516"/>
        <end position="530"/>
    </location>
</feature>
<keyword evidence="4" id="KW-1185">Reference proteome</keyword>
<feature type="compositionally biased region" description="Polar residues" evidence="1">
    <location>
        <begin position="841"/>
        <end position="851"/>
    </location>
</feature>
<dbReference type="RefSeq" id="XP_012338379.1">
    <property type="nucleotide sequence ID" value="XM_012482956.1"/>
</dbReference>